<name>A0A2D4KD16_9SAUR</name>
<feature type="region of interest" description="Disordered" evidence="1">
    <location>
        <begin position="1"/>
        <end position="26"/>
    </location>
</feature>
<proteinExistence type="predicted"/>
<protein>
    <submittedName>
        <fullName evidence="2">Uncharacterized protein</fullName>
    </submittedName>
</protein>
<accession>A0A2D4KD16</accession>
<feature type="compositionally biased region" description="Polar residues" evidence="1">
    <location>
        <begin position="110"/>
        <end position="120"/>
    </location>
</feature>
<sequence>MVDKAVPQNGSWSPVQAEGKRNGENIADKKASALALEIRVPDGGTELQKVSENILELKKRGNDEDNDTKADCKRKSGFEGGGFLGRKKGPHLVVCSPNIVEGSSEVFGTASPSPTKTTVSPRHKKSDSSCQDYTL</sequence>
<evidence type="ECO:0000313" key="2">
    <source>
        <dbReference type="EMBL" id="LAB06573.1"/>
    </source>
</evidence>
<feature type="region of interest" description="Disordered" evidence="1">
    <location>
        <begin position="61"/>
        <end position="83"/>
    </location>
</feature>
<reference evidence="2" key="2">
    <citation type="submission" date="2017-11" db="EMBL/GenBank/DDBJ databases">
        <title>Coralsnake Venomics: Analyses of Venom Gland Transcriptomes and Proteomes of Six Brazilian Taxa.</title>
        <authorList>
            <person name="Aird S.D."/>
            <person name="Jorge da Silva N."/>
            <person name="Qiu L."/>
            <person name="Villar-Briones A."/>
            <person name="Aparecida-Saddi V."/>
            <person name="Campos-Telles M.P."/>
            <person name="Grau M."/>
            <person name="Mikheyev A.S."/>
        </authorList>
    </citation>
    <scope>NUCLEOTIDE SEQUENCE</scope>
    <source>
        <tissue evidence="2">Venom_gland</tissue>
    </source>
</reference>
<reference evidence="2" key="1">
    <citation type="submission" date="2017-07" db="EMBL/GenBank/DDBJ databases">
        <authorList>
            <person name="Mikheyev A."/>
            <person name="Grau M."/>
        </authorList>
    </citation>
    <scope>NUCLEOTIDE SEQUENCE</scope>
    <source>
        <tissue evidence="2">Venom_gland</tissue>
    </source>
</reference>
<dbReference type="AlphaFoldDB" id="A0A2D4KD16"/>
<dbReference type="EMBL" id="IACL01046466">
    <property type="protein sequence ID" value="LAB06573.1"/>
    <property type="molecule type" value="Transcribed_RNA"/>
</dbReference>
<feature type="compositionally biased region" description="Basic and acidic residues" evidence="1">
    <location>
        <begin position="61"/>
        <end position="77"/>
    </location>
</feature>
<evidence type="ECO:0000256" key="1">
    <source>
        <dbReference type="SAM" id="MobiDB-lite"/>
    </source>
</evidence>
<feature type="region of interest" description="Disordered" evidence="1">
    <location>
        <begin position="103"/>
        <end position="135"/>
    </location>
</feature>
<organism evidence="2">
    <name type="scientific">Micrurus paraensis</name>
    <dbReference type="NCBI Taxonomy" id="1970185"/>
    <lineage>
        <taxon>Eukaryota</taxon>
        <taxon>Metazoa</taxon>
        <taxon>Chordata</taxon>
        <taxon>Craniata</taxon>
        <taxon>Vertebrata</taxon>
        <taxon>Euteleostomi</taxon>
        <taxon>Lepidosauria</taxon>
        <taxon>Squamata</taxon>
        <taxon>Bifurcata</taxon>
        <taxon>Unidentata</taxon>
        <taxon>Episquamata</taxon>
        <taxon>Toxicofera</taxon>
        <taxon>Serpentes</taxon>
        <taxon>Colubroidea</taxon>
        <taxon>Elapidae</taxon>
        <taxon>Elapinae</taxon>
        <taxon>Micrurus</taxon>
    </lineage>
</organism>